<keyword evidence="5" id="KW-0804">Transcription</keyword>
<gene>
    <name evidence="7" type="ORF">QFZ22_009803</name>
</gene>
<dbReference type="PANTHER" id="PTHR43133:SF8">
    <property type="entry name" value="RNA POLYMERASE SIGMA FACTOR HI_1459-RELATED"/>
    <property type="match status" value="1"/>
</dbReference>
<dbReference type="GO" id="GO:0000428">
    <property type="term" value="C:DNA-directed RNA polymerase complex"/>
    <property type="evidence" value="ECO:0007669"/>
    <property type="project" value="UniProtKB-KW"/>
</dbReference>
<dbReference type="RefSeq" id="WP_306987147.1">
    <property type="nucleotide sequence ID" value="NZ_JAUSZV010000007.1"/>
</dbReference>
<dbReference type="Proteomes" id="UP001234216">
    <property type="component" value="Unassembled WGS sequence"/>
</dbReference>
<accession>A0AAW8FUG6</accession>
<feature type="domain" description="RNA polymerase sigma factor 70 region 4 type 2" evidence="6">
    <location>
        <begin position="157"/>
        <end position="207"/>
    </location>
</feature>
<reference evidence="7" key="1">
    <citation type="submission" date="2023-07" db="EMBL/GenBank/DDBJ databases">
        <title>Comparative genomics of wheat-associated soil bacteria to identify genetic determinants of phenazine resistance.</title>
        <authorList>
            <person name="Mouncey N."/>
        </authorList>
    </citation>
    <scope>NUCLEOTIDE SEQUENCE</scope>
    <source>
        <strain evidence="7">V4I22</strain>
    </source>
</reference>
<dbReference type="Pfam" id="PF08281">
    <property type="entry name" value="Sigma70_r4_2"/>
    <property type="match status" value="1"/>
</dbReference>
<dbReference type="EMBL" id="JAUSZV010000007">
    <property type="protein sequence ID" value="MDQ0913731.1"/>
    <property type="molecule type" value="Genomic_DNA"/>
</dbReference>
<proteinExistence type="inferred from homology"/>
<dbReference type="GO" id="GO:0016987">
    <property type="term" value="F:sigma factor activity"/>
    <property type="evidence" value="ECO:0007669"/>
    <property type="project" value="UniProtKB-KW"/>
</dbReference>
<evidence type="ECO:0000256" key="3">
    <source>
        <dbReference type="ARBA" id="ARBA00023082"/>
    </source>
</evidence>
<evidence type="ECO:0000259" key="6">
    <source>
        <dbReference type="Pfam" id="PF08281"/>
    </source>
</evidence>
<protein>
    <submittedName>
        <fullName evidence="7">DNA-directed RNA polymerase specialized sigma24 family protein</fullName>
    </submittedName>
</protein>
<keyword evidence="4" id="KW-0238">DNA-binding</keyword>
<comment type="caution">
    <text evidence="7">The sequence shown here is derived from an EMBL/GenBank/DDBJ whole genome shotgun (WGS) entry which is preliminary data.</text>
</comment>
<dbReference type="Gene3D" id="1.10.10.10">
    <property type="entry name" value="Winged helix-like DNA-binding domain superfamily/Winged helix DNA-binding domain"/>
    <property type="match status" value="2"/>
</dbReference>
<organism evidence="7 8">
    <name type="scientific">Streptomyces canus</name>
    <dbReference type="NCBI Taxonomy" id="58343"/>
    <lineage>
        <taxon>Bacteria</taxon>
        <taxon>Bacillati</taxon>
        <taxon>Actinomycetota</taxon>
        <taxon>Actinomycetes</taxon>
        <taxon>Kitasatosporales</taxon>
        <taxon>Streptomycetaceae</taxon>
        <taxon>Streptomyces</taxon>
        <taxon>Streptomyces aurantiacus group</taxon>
    </lineage>
</organism>
<dbReference type="AlphaFoldDB" id="A0AAW8FUG6"/>
<dbReference type="SUPFAM" id="SSF88659">
    <property type="entry name" value="Sigma3 and sigma4 domains of RNA polymerase sigma factors"/>
    <property type="match status" value="2"/>
</dbReference>
<keyword evidence="3" id="KW-0731">Sigma factor</keyword>
<evidence type="ECO:0000256" key="5">
    <source>
        <dbReference type="ARBA" id="ARBA00023163"/>
    </source>
</evidence>
<evidence type="ECO:0000256" key="4">
    <source>
        <dbReference type="ARBA" id="ARBA00023125"/>
    </source>
</evidence>
<evidence type="ECO:0000313" key="8">
    <source>
        <dbReference type="Proteomes" id="UP001234216"/>
    </source>
</evidence>
<dbReference type="GO" id="GO:0006352">
    <property type="term" value="P:DNA-templated transcription initiation"/>
    <property type="evidence" value="ECO:0007669"/>
    <property type="project" value="InterPro"/>
</dbReference>
<evidence type="ECO:0000256" key="1">
    <source>
        <dbReference type="ARBA" id="ARBA00010641"/>
    </source>
</evidence>
<evidence type="ECO:0000256" key="2">
    <source>
        <dbReference type="ARBA" id="ARBA00023015"/>
    </source>
</evidence>
<dbReference type="PANTHER" id="PTHR43133">
    <property type="entry name" value="RNA POLYMERASE ECF-TYPE SIGMA FACTO"/>
    <property type="match status" value="1"/>
</dbReference>
<comment type="similarity">
    <text evidence="1">Belongs to the sigma-70 factor family. ECF subfamily.</text>
</comment>
<keyword evidence="7" id="KW-0240">DNA-directed RNA polymerase</keyword>
<evidence type="ECO:0000313" key="7">
    <source>
        <dbReference type="EMBL" id="MDQ0913731.1"/>
    </source>
</evidence>
<dbReference type="InterPro" id="IPR036388">
    <property type="entry name" value="WH-like_DNA-bd_sf"/>
</dbReference>
<dbReference type="InterPro" id="IPR013249">
    <property type="entry name" value="RNA_pol_sigma70_r4_t2"/>
</dbReference>
<name>A0AAW8FUG6_9ACTN</name>
<dbReference type="GO" id="GO:0003677">
    <property type="term" value="F:DNA binding"/>
    <property type="evidence" value="ECO:0007669"/>
    <property type="project" value="UniProtKB-KW"/>
</dbReference>
<dbReference type="InterPro" id="IPR013324">
    <property type="entry name" value="RNA_pol_sigma_r3/r4-like"/>
</dbReference>
<keyword evidence="2" id="KW-0805">Transcription regulation</keyword>
<dbReference type="InterPro" id="IPR039425">
    <property type="entry name" value="RNA_pol_sigma-70-like"/>
</dbReference>
<sequence>MVSSGYTTPARVVLTHKDDVPVSAEVAARLARLFELHGDGLVRYLASRVGWDRYALAEDLAQQVWLDLAARPEQMERWESADEDAFGLLAHRGRQQVGMHLRLARNEREAVLSATAPGDDRDLVERLDALAAPCGDTTVCAVLELLGETEEPALPACYADAVAALPERQRRAVELICQGTGVQAAAAWMGIAPQSVRDHLARAAEALRPALGAPVPDEESGQLPAGYERVLGRLPALQQQVVRLRAAGLNNNQIGTRLGRNHGTVYKAYKGALRNLYRMVRDQAADPVPTPPPGAGVCARKCASGCYLRTARTGAQS</sequence>